<feature type="region of interest" description="Disordered" evidence="1">
    <location>
        <begin position="17"/>
        <end position="59"/>
    </location>
</feature>
<comment type="caution">
    <text evidence="2">The sequence shown here is derived from an EMBL/GenBank/DDBJ whole genome shotgun (WGS) entry which is preliminary data.</text>
</comment>
<proteinExistence type="predicted"/>
<dbReference type="AlphaFoldDB" id="A0A244EYC1"/>
<organism evidence="2 3">
    <name type="scientific">Pseudomonas syringae</name>
    <dbReference type="NCBI Taxonomy" id="317"/>
    <lineage>
        <taxon>Bacteria</taxon>
        <taxon>Pseudomonadati</taxon>
        <taxon>Pseudomonadota</taxon>
        <taxon>Gammaproteobacteria</taxon>
        <taxon>Pseudomonadales</taxon>
        <taxon>Pseudomonadaceae</taxon>
        <taxon>Pseudomonas</taxon>
    </lineage>
</organism>
<gene>
    <name evidence="2" type="ORF">BW686_01915</name>
</gene>
<protein>
    <submittedName>
        <fullName evidence="2">Uncharacterized protein</fullName>
    </submittedName>
</protein>
<evidence type="ECO:0000313" key="2">
    <source>
        <dbReference type="EMBL" id="OUM09486.1"/>
    </source>
</evidence>
<dbReference type="EMBL" id="MTSA01000001">
    <property type="protein sequence ID" value="OUM09486.1"/>
    <property type="molecule type" value="Genomic_DNA"/>
</dbReference>
<sequence>KQIAGWLARNEQKLLAHPELRANEPTPLAKKEAEILAPKESKRQKPIDKEDELPPPNRNPLLGVLEDSVFAQKISKPTKAFSKEGQNIYSQAAGQPIKTVADLTSALKKGIIKPSQVPLDYVSIDGHNVIANTRSSTALINAGIPKSQWYGANKTGVIAYDSITFDDLVRDQLRKNYGGSALNARR</sequence>
<feature type="non-terminal residue" evidence="2">
    <location>
        <position position="1"/>
    </location>
</feature>
<feature type="compositionally biased region" description="Basic and acidic residues" evidence="1">
    <location>
        <begin position="29"/>
        <end position="48"/>
    </location>
</feature>
<dbReference type="Proteomes" id="UP000195128">
    <property type="component" value="Unassembled WGS sequence"/>
</dbReference>
<evidence type="ECO:0000313" key="3">
    <source>
        <dbReference type="Proteomes" id="UP000195128"/>
    </source>
</evidence>
<evidence type="ECO:0000256" key="1">
    <source>
        <dbReference type="SAM" id="MobiDB-lite"/>
    </source>
</evidence>
<name>A0A244EYC1_PSESX</name>
<accession>A0A244EYC1</accession>
<reference evidence="2 3" key="1">
    <citation type="submission" date="2017-01" db="EMBL/GenBank/DDBJ databases">
        <authorList>
            <person name="Mah S.A."/>
            <person name="Swanson W.J."/>
            <person name="Moy G.W."/>
            <person name="Vacquier V.D."/>
        </authorList>
    </citation>
    <scope>NUCLEOTIDE SEQUENCE [LARGE SCALE GENOMIC DNA]</scope>
    <source>
        <strain evidence="2">PDD-32b-74</strain>
    </source>
</reference>